<protein>
    <submittedName>
        <fullName evidence="2">Peroxiredoxin family protein</fullName>
    </submittedName>
</protein>
<proteinExistence type="predicted"/>
<dbReference type="Gene3D" id="3.40.30.10">
    <property type="entry name" value="Glutaredoxin"/>
    <property type="match status" value="1"/>
</dbReference>
<reference evidence="2 3" key="2">
    <citation type="submission" date="2019-09" db="EMBL/GenBank/DDBJ databases">
        <authorList>
            <person name="Jin C."/>
        </authorList>
    </citation>
    <scope>NUCLEOTIDE SEQUENCE [LARGE SCALE GENOMIC DNA]</scope>
    <source>
        <strain evidence="2 3">BN140078</strain>
    </source>
</reference>
<dbReference type="SUPFAM" id="SSF52833">
    <property type="entry name" value="Thioredoxin-like"/>
    <property type="match status" value="1"/>
</dbReference>
<organism evidence="2 3">
    <name type="scientific">Chitinophaga agrisoli</name>
    <dbReference type="NCBI Taxonomy" id="2607653"/>
    <lineage>
        <taxon>Bacteria</taxon>
        <taxon>Pseudomonadati</taxon>
        <taxon>Bacteroidota</taxon>
        <taxon>Chitinophagia</taxon>
        <taxon>Chitinophagales</taxon>
        <taxon>Chitinophagaceae</taxon>
        <taxon>Chitinophaga</taxon>
    </lineage>
</organism>
<keyword evidence="3" id="KW-1185">Reference proteome</keyword>
<evidence type="ECO:0000313" key="3">
    <source>
        <dbReference type="Proteomes" id="UP000324611"/>
    </source>
</evidence>
<evidence type="ECO:0000259" key="1">
    <source>
        <dbReference type="PROSITE" id="PS51352"/>
    </source>
</evidence>
<dbReference type="GO" id="GO:0016491">
    <property type="term" value="F:oxidoreductase activity"/>
    <property type="evidence" value="ECO:0007669"/>
    <property type="project" value="InterPro"/>
</dbReference>
<dbReference type="RefSeq" id="WP_149838607.1">
    <property type="nucleotide sequence ID" value="NZ_VUOC01000002.1"/>
</dbReference>
<dbReference type="InterPro" id="IPR013766">
    <property type="entry name" value="Thioredoxin_domain"/>
</dbReference>
<dbReference type="InterPro" id="IPR000866">
    <property type="entry name" value="AhpC/TSA"/>
</dbReference>
<dbReference type="Proteomes" id="UP000324611">
    <property type="component" value="Unassembled WGS sequence"/>
</dbReference>
<feature type="domain" description="Thioredoxin" evidence="1">
    <location>
        <begin position="33"/>
        <end position="204"/>
    </location>
</feature>
<dbReference type="Pfam" id="PF00578">
    <property type="entry name" value="AhpC-TSA"/>
    <property type="match status" value="1"/>
</dbReference>
<sequence length="208" mass="22860">MSSLIHRYADLEPLSLPERFNAPTRTRNRIAPLGAGDFVPEFNLPRTQFIAASSLPQDAGEQIAGRTLLGRPLVLAFISLHWNGYAQRLLQELQDLHADIQVMGGDLLVVSDEDSAGFASLAGQQSLPFNIVWDKQHKIASQFGVYATTDPIWDRISGVEADVPTPAVYVLGPSGKIVFDQVDLYLEKCIPTRDLLSTVYQNKQGKAA</sequence>
<dbReference type="PROSITE" id="PS51352">
    <property type="entry name" value="THIOREDOXIN_2"/>
    <property type="match status" value="1"/>
</dbReference>
<reference evidence="2 3" key="1">
    <citation type="submission" date="2019-09" db="EMBL/GenBank/DDBJ databases">
        <title>Chitinophaga ginsengihumi sp. nov., isolated from soil of ginseng rhizosphere.</title>
        <authorList>
            <person name="Lee J."/>
        </authorList>
    </citation>
    <scope>NUCLEOTIDE SEQUENCE [LARGE SCALE GENOMIC DNA]</scope>
    <source>
        <strain evidence="2 3">BN140078</strain>
    </source>
</reference>
<gene>
    <name evidence="2" type="ORF">F0L74_14735</name>
</gene>
<dbReference type="AlphaFoldDB" id="A0A5B2VZH5"/>
<comment type="caution">
    <text evidence="2">The sequence shown here is derived from an EMBL/GenBank/DDBJ whole genome shotgun (WGS) entry which is preliminary data.</text>
</comment>
<evidence type="ECO:0000313" key="2">
    <source>
        <dbReference type="EMBL" id="KAA2243732.1"/>
    </source>
</evidence>
<dbReference type="GO" id="GO:0016209">
    <property type="term" value="F:antioxidant activity"/>
    <property type="evidence" value="ECO:0007669"/>
    <property type="project" value="InterPro"/>
</dbReference>
<dbReference type="InterPro" id="IPR036249">
    <property type="entry name" value="Thioredoxin-like_sf"/>
</dbReference>
<accession>A0A5B2VZH5</accession>
<name>A0A5B2VZH5_9BACT</name>
<dbReference type="EMBL" id="VUOC01000002">
    <property type="protein sequence ID" value="KAA2243732.1"/>
    <property type="molecule type" value="Genomic_DNA"/>
</dbReference>